<protein>
    <submittedName>
        <fullName evidence="2">Gas vesicle synthesis family protein</fullName>
    </submittedName>
</protein>
<evidence type="ECO:0000313" key="2">
    <source>
        <dbReference type="EMBL" id="ADD44346.1"/>
    </source>
</evidence>
<dbReference type="Proteomes" id="UP000000844">
    <property type="component" value="Chromosome"/>
</dbReference>
<sequence length="114" mass="11961">MARTSRTKDNEPDDAKADGKSTSSPSLGAAKAARLAAEQVAELTSREPIGIVGVEARDGGWRVDIEVIEAARIPSSTDMLATYSADLDADGALLSCRRASRYLRGSNYSNGDGS</sequence>
<dbReference type="InterPro" id="IPR008634">
    <property type="entry name" value="Gas-vesicle_GvpO"/>
</dbReference>
<dbReference type="OrthoDB" id="163447at2"/>
<name>D3Q7K4_STANL</name>
<dbReference type="RefSeq" id="WP_013019917.1">
    <property type="nucleotide sequence ID" value="NC_013947.1"/>
</dbReference>
<proteinExistence type="predicted"/>
<evidence type="ECO:0000256" key="1">
    <source>
        <dbReference type="SAM" id="MobiDB-lite"/>
    </source>
</evidence>
<reference evidence="2 3" key="1">
    <citation type="journal article" date="2009" name="Stand. Genomic Sci.">
        <title>Complete genome sequence of Stackebrandtia nassauensis type strain (LLR-40K-21).</title>
        <authorList>
            <person name="Munk C."/>
            <person name="Lapidus A."/>
            <person name="Copeland A."/>
            <person name="Jando M."/>
            <person name="Mayilraj S."/>
            <person name="Glavina Del Rio T."/>
            <person name="Nolan M."/>
            <person name="Chen F."/>
            <person name="Lucas S."/>
            <person name="Tice H."/>
            <person name="Cheng J.F."/>
            <person name="Han C."/>
            <person name="Detter J.C."/>
            <person name="Bruce D."/>
            <person name="Goodwin L."/>
            <person name="Chain P."/>
            <person name="Pitluck S."/>
            <person name="Goker M."/>
            <person name="Ovchinikova G."/>
            <person name="Pati A."/>
            <person name="Ivanova N."/>
            <person name="Mavromatis K."/>
            <person name="Chen A."/>
            <person name="Palaniappan K."/>
            <person name="Land M."/>
            <person name="Hauser L."/>
            <person name="Chang Y.J."/>
            <person name="Jeffries C.D."/>
            <person name="Bristow J."/>
            <person name="Eisen J.A."/>
            <person name="Markowitz V."/>
            <person name="Hugenholtz P."/>
            <person name="Kyrpides N.C."/>
            <person name="Klenk H.P."/>
        </authorList>
    </citation>
    <scope>NUCLEOTIDE SEQUENCE [LARGE SCALE GENOMIC DNA]</scope>
    <source>
        <strain evidence="3">DSM 44728 / CIP 108903 / NRRL B-16338 / NBRC 102104 / LLR-40K-21</strain>
    </source>
</reference>
<dbReference type="HOGENOM" id="CLU_142302_2_1_11"/>
<dbReference type="eggNOG" id="ENOG50334QT">
    <property type="taxonomic scope" value="Bacteria"/>
</dbReference>
<dbReference type="KEGG" id="sna:Snas_4703"/>
<evidence type="ECO:0000313" key="3">
    <source>
        <dbReference type="Proteomes" id="UP000000844"/>
    </source>
</evidence>
<feature type="region of interest" description="Disordered" evidence="1">
    <location>
        <begin position="1"/>
        <end position="30"/>
    </location>
</feature>
<organism evidence="2 3">
    <name type="scientific">Stackebrandtia nassauensis (strain DSM 44728 / CIP 108903 / NRRL B-16338 / NBRC 102104 / LLR-40K-21)</name>
    <dbReference type="NCBI Taxonomy" id="446470"/>
    <lineage>
        <taxon>Bacteria</taxon>
        <taxon>Bacillati</taxon>
        <taxon>Actinomycetota</taxon>
        <taxon>Actinomycetes</taxon>
        <taxon>Glycomycetales</taxon>
        <taxon>Glycomycetaceae</taxon>
        <taxon>Stackebrandtia</taxon>
    </lineage>
</organism>
<dbReference type="AlphaFoldDB" id="D3Q7K4"/>
<accession>D3Q7K4</accession>
<dbReference type="Pfam" id="PF05800">
    <property type="entry name" value="GvpO"/>
    <property type="match status" value="1"/>
</dbReference>
<dbReference type="GO" id="GO:0031412">
    <property type="term" value="P:gas vesicle organization"/>
    <property type="evidence" value="ECO:0007669"/>
    <property type="project" value="InterPro"/>
</dbReference>
<feature type="compositionally biased region" description="Basic and acidic residues" evidence="1">
    <location>
        <begin position="1"/>
        <end position="19"/>
    </location>
</feature>
<keyword evidence="3" id="KW-1185">Reference proteome</keyword>
<gene>
    <name evidence="2" type="ordered locus">Snas_4703</name>
</gene>
<dbReference type="STRING" id="446470.Snas_4703"/>
<dbReference type="EMBL" id="CP001778">
    <property type="protein sequence ID" value="ADD44346.1"/>
    <property type="molecule type" value="Genomic_DNA"/>
</dbReference>